<name>A0A4Q7KH92_9PSEU</name>
<dbReference type="PANTHER" id="PTHR48100">
    <property type="entry name" value="BROAD-SPECIFICITY PHOSPHATASE YOR283W-RELATED"/>
    <property type="match status" value="1"/>
</dbReference>
<dbReference type="CDD" id="cd07067">
    <property type="entry name" value="HP_PGM_like"/>
    <property type="match status" value="1"/>
</dbReference>
<dbReference type="InterPro" id="IPR013078">
    <property type="entry name" value="His_Pase_superF_clade-1"/>
</dbReference>
<evidence type="ECO:0000313" key="1">
    <source>
        <dbReference type="EMBL" id="RZS34251.1"/>
    </source>
</evidence>
<dbReference type="InterPro" id="IPR029033">
    <property type="entry name" value="His_PPase_superfam"/>
</dbReference>
<gene>
    <name evidence="1" type="ORF">EV193_10938</name>
</gene>
<dbReference type="InterPro" id="IPR050275">
    <property type="entry name" value="PGM_Phosphatase"/>
</dbReference>
<dbReference type="GO" id="GO:0016791">
    <property type="term" value="F:phosphatase activity"/>
    <property type="evidence" value="ECO:0007669"/>
    <property type="project" value="TreeGrafter"/>
</dbReference>
<dbReference type="Pfam" id="PF00300">
    <property type="entry name" value="His_Phos_1"/>
    <property type="match status" value="1"/>
</dbReference>
<reference evidence="1 2" key="1">
    <citation type="submission" date="2019-02" db="EMBL/GenBank/DDBJ databases">
        <title>Genomic Encyclopedia of Type Strains, Phase IV (KMG-IV): sequencing the most valuable type-strain genomes for metagenomic binning, comparative biology and taxonomic classification.</title>
        <authorList>
            <person name="Goeker M."/>
        </authorList>
    </citation>
    <scope>NUCLEOTIDE SEQUENCE [LARGE SCALE GENOMIC DNA]</scope>
    <source>
        <strain evidence="1 2">DSM 101727</strain>
    </source>
</reference>
<dbReference type="OrthoDB" id="5449373at2"/>
<dbReference type="RefSeq" id="WP_130346569.1">
    <property type="nucleotide sequence ID" value="NZ_SGWQ01000009.1"/>
</dbReference>
<dbReference type="Gene3D" id="3.40.50.1240">
    <property type="entry name" value="Phosphoglycerate mutase-like"/>
    <property type="match status" value="1"/>
</dbReference>
<keyword evidence="2" id="KW-1185">Reference proteome</keyword>
<dbReference type="EMBL" id="SGWQ01000009">
    <property type="protein sequence ID" value="RZS34251.1"/>
    <property type="molecule type" value="Genomic_DNA"/>
</dbReference>
<dbReference type="SMART" id="SM00855">
    <property type="entry name" value="PGAM"/>
    <property type="match status" value="1"/>
</dbReference>
<accession>A0A4Q7KH92</accession>
<dbReference type="AlphaFoldDB" id="A0A4Q7KH92"/>
<dbReference type="Proteomes" id="UP000294257">
    <property type="component" value="Unassembled WGS sequence"/>
</dbReference>
<comment type="caution">
    <text evidence="1">The sequence shown here is derived from an EMBL/GenBank/DDBJ whole genome shotgun (WGS) entry which is preliminary data.</text>
</comment>
<sequence>MLVWLIRHAESVANAGAATDDPSGIPVTERGEAQADHLANAIPRPPALIVTSPYVRTKLTARPTLARFPDVTHQEWPVEEFTYLQSLHGQSTTVAQRRPMVEEYWQRADPSHVDGPGAESFAGLLRRADAFLHRLRQCASGPVAVFTHGMFIRAVLWALMTGTASPTAGEMRLFRSFVVTYELPNTAIVHLRLDAGGKGTFRCGEVAHLPTDLITGA</sequence>
<dbReference type="SUPFAM" id="SSF53254">
    <property type="entry name" value="Phosphoglycerate mutase-like"/>
    <property type="match status" value="1"/>
</dbReference>
<organism evidence="1 2">
    <name type="scientific">Herbihabitans rhizosphaerae</name>
    <dbReference type="NCBI Taxonomy" id="1872711"/>
    <lineage>
        <taxon>Bacteria</taxon>
        <taxon>Bacillati</taxon>
        <taxon>Actinomycetota</taxon>
        <taxon>Actinomycetes</taxon>
        <taxon>Pseudonocardiales</taxon>
        <taxon>Pseudonocardiaceae</taxon>
        <taxon>Herbihabitans</taxon>
    </lineage>
</organism>
<evidence type="ECO:0000313" key="2">
    <source>
        <dbReference type="Proteomes" id="UP000294257"/>
    </source>
</evidence>
<protein>
    <submittedName>
        <fullName evidence="1">Broad specificity phosphatase PhoE</fullName>
    </submittedName>
</protein>
<proteinExistence type="predicted"/>